<feature type="repeat" description="PPR" evidence="2">
    <location>
        <begin position="189"/>
        <end position="223"/>
    </location>
</feature>
<organism evidence="3 4">
    <name type="scientific">Penstemon smallii</name>
    <dbReference type="NCBI Taxonomy" id="265156"/>
    <lineage>
        <taxon>Eukaryota</taxon>
        <taxon>Viridiplantae</taxon>
        <taxon>Streptophyta</taxon>
        <taxon>Embryophyta</taxon>
        <taxon>Tracheophyta</taxon>
        <taxon>Spermatophyta</taxon>
        <taxon>Magnoliopsida</taxon>
        <taxon>eudicotyledons</taxon>
        <taxon>Gunneridae</taxon>
        <taxon>Pentapetalae</taxon>
        <taxon>asterids</taxon>
        <taxon>lamiids</taxon>
        <taxon>Lamiales</taxon>
        <taxon>Plantaginaceae</taxon>
        <taxon>Cheloneae</taxon>
        <taxon>Penstemon</taxon>
    </lineage>
</organism>
<dbReference type="Pfam" id="PF13812">
    <property type="entry name" value="PPR_3"/>
    <property type="match status" value="1"/>
</dbReference>
<dbReference type="Proteomes" id="UP001634393">
    <property type="component" value="Unassembled WGS sequence"/>
</dbReference>
<protein>
    <recommendedName>
        <fullName evidence="5">Pentatricopeptide repeat-containing protein</fullName>
    </recommendedName>
</protein>
<keyword evidence="1" id="KW-0677">Repeat</keyword>
<dbReference type="Gene3D" id="1.25.40.10">
    <property type="entry name" value="Tetratricopeptide repeat domain"/>
    <property type="match status" value="4"/>
</dbReference>
<dbReference type="Pfam" id="PF20431">
    <property type="entry name" value="E_motif"/>
    <property type="match status" value="1"/>
</dbReference>
<dbReference type="PANTHER" id="PTHR47926:SF513">
    <property type="entry name" value="PENTATRICOPEPTIDE REPEAT-CONTAINING PROTEIN"/>
    <property type="match status" value="1"/>
</dbReference>
<dbReference type="PANTHER" id="PTHR47926">
    <property type="entry name" value="PENTATRICOPEPTIDE REPEAT-CONTAINING PROTEIN"/>
    <property type="match status" value="1"/>
</dbReference>
<dbReference type="InterPro" id="IPR046848">
    <property type="entry name" value="E_motif"/>
</dbReference>
<keyword evidence="4" id="KW-1185">Reference proteome</keyword>
<proteinExistence type="predicted"/>
<dbReference type="PROSITE" id="PS51375">
    <property type="entry name" value="PPR"/>
    <property type="match status" value="3"/>
</dbReference>
<name>A0ABD3T946_9LAMI</name>
<dbReference type="InterPro" id="IPR011990">
    <property type="entry name" value="TPR-like_helical_dom_sf"/>
</dbReference>
<accession>A0ABD3T946</accession>
<dbReference type="Pfam" id="PF01535">
    <property type="entry name" value="PPR"/>
    <property type="match status" value="4"/>
</dbReference>
<dbReference type="EMBL" id="JBJXBP010000004">
    <property type="protein sequence ID" value="KAL3833459.1"/>
    <property type="molecule type" value="Genomic_DNA"/>
</dbReference>
<feature type="repeat" description="PPR" evidence="2">
    <location>
        <begin position="263"/>
        <end position="297"/>
    </location>
</feature>
<reference evidence="3 4" key="1">
    <citation type="submission" date="2024-12" db="EMBL/GenBank/DDBJ databases">
        <title>The unique morphological basis and parallel evolutionary history of personate flowers in Penstemon.</title>
        <authorList>
            <person name="Depatie T.H."/>
            <person name="Wessinger C.A."/>
        </authorList>
    </citation>
    <scope>NUCLEOTIDE SEQUENCE [LARGE SCALE GENOMIC DNA]</scope>
    <source>
        <strain evidence="3">WTNN_2</strain>
        <tissue evidence="3">Leaf</tissue>
    </source>
</reference>
<feature type="repeat" description="PPR" evidence="2">
    <location>
        <begin position="16"/>
        <end position="50"/>
    </location>
</feature>
<dbReference type="AlphaFoldDB" id="A0ABD3T946"/>
<gene>
    <name evidence="3" type="ORF">ACJIZ3_008195</name>
</gene>
<dbReference type="InterPro" id="IPR046960">
    <property type="entry name" value="PPR_At4g14850-like_plant"/>
</dbReference>
<comment type="caution">
    <text evidence="3">The sequence shown here is derived from an EMBL/GenBank/DDBJ whole genome shotgun (WGS) entry which is preliminary data.</text>
</comment>
<evidence type="ECO:0008006" key="5">
    <source>
        <dbReference type="Google" id="ProtNLM"/>
    </source>
</evidence>
<evidence type="ECO:0000256" key="1">
    <source>
        <dbReference type="ARBA" id="ARBA00022737"/>
    </source>
</evidence>
<sequence>MLGAAESLLQRQSRRDVVSWTSVISGCVCNSDAERALVLFSGMQEDGILPNEITMLSVLQACSIINNLKILNWVLGLFFKGGWYRSGLVLNSLIEMYSTNGYFDESLIIFACFCFNGDGLYSSSETLANLLQGCGNFGKIKLGEEIHGYLIKLGFLPCTIVENSLMNMYAENGDEHSALLLFRTMSKRDIVSWNTIIRCFVKYEQPVNSLRLLSEVHREGSRDNVFPDFVTMLTSLQACSDLALLPQGQMVHGYLTRTGLVNDIFIYNSLIDMYAKSGRLNFAEKIFQEMPERDIGSWNSIISAYGINGNGISALNIFSLLKRSEDIKPNAITFVNILSACVHSGLVEEGFEIFNSMEILYGIKPSMNHYSCMVDLLGRAGRVEEAEAFIYKMPVEPSADVWGALLSACVLVNNMIIAERAAKELSFLEPNSTVWRVALSNAYAAVGKWNEVGKIRAELRGSKKLKKEGGWSSVNVEGCEFRFLASDTKHMESVMIYEIVDRLQNHMQDGSVLCR</sequence>
<dbReference type="NCBIfam" id="TIGR00756">
    <property type="entry name" value="PPR"/>
    <property type="match status" value="6"/>
</dbReference>
<evidence type="ECO:0000313" key="4">
    <source>
        <dbReference type="Proteomes" id="UP001634393"/>
    </source>
</evidence>
<dbReference type="InterPro" id="IPR002885">
    <property type="entry name" value="PPR_rpt"/>
</dbReference>
<dbReference type="Pfam" id="PF13041">
    <property type="entry name" value="PPR_2"/>
    <property type="match status" value="1"/>
</dbReference>
<evidence type="ECO:0000256" key="2">
    <source>
        <dbReference type="PROSITE-ProRule" id="PRU00708"/>
    </source>
</evidence>
<evidence type="ECO:0000313" key="3">
    <source>
        <dbReference type="EMBL" id="KAL3833459.1"/>
    </source>
</evidence>
<dbReference type="FunFam" id="1.25.40.10:FF:000090">
    <property type="entry name" value="Pentatricopeptide repeat-containing protein, chloroplastic"/>
    <property type="match status" value="1"/>
</dbReference>